<dbReference type="PANTHER" id="PTHR43792">
    <property type="entry name" value="GNAT FAMILY, PUTATIVE (AFU_ORTHOLOGUE AFUA_3G00765)-RELATED-RELATED"/>
    <property type="match status" value="1"/>
</dbReference>
<feature type="domain" description="N-acetyltransferase" evidence="4">
    <location>
        <begin position="1"/>
        <end position="93"/>
    </location>
</feature>
<evidence type="ECO:0000259" key="4">
    <source>
        <dbReference type="PROSITE" id="PS51186"/>
    </source>
</evidence>
<accession>A0A4Y3IQ46</accession>
<evidence type="ECO:0000313" key="6">
    <source>
        <dbReference type="Proteomes" id="UP000318242"/>
    </source>
</evidence>
<sequence>MRLAIGYWLLAIGYWLRSDSVGKGFISEAVAKLEEYAFDELNAKRLEIRVAQSNIKSRKVAERCGYELEANLRNERRLPSGKLDNTLVYVKTR</sequence>
<dbReference type="InterPro" id="IPR051531">
    <property type="entry name" value="N-acetyltransferase"/>
</dbReference>
<proteinExistence type="inferred from homology"/>
<keyword evidence="6" id="KW-1185">Reference proteome</keyword>
<dbReference type="InterPro" id="IPR000182">
    <property type="entry name" value="GNAT_dom"/>
</dbReference>
<dbReference type="Pfam" id="PF13302">
    <property type="entry name" value="Acetyltransf_3"/>
    <property type="match status" value="1"/>
</dbReference>
<dbReference type="Gene3D" id="3.40.630.30">
    <property type="match status" value="1"/>
</dbReference>
<dbReference type="Proteomes" id="UP000318242">
    <property type="component" value="Unassembled WGS sequence"/>
</dbReference>
<keyword evidence="2" id="KW-0012">Acyltransferase</keyword>
<dbReference type="PROSITE" id="PS51186">
    <property type="entry name" value="GNAT"/>
    <property type="match status" value="1"/>
</dbReference>
<keyword evidence="1" id="KW-0808">Transferase</keyword>
<comment type="caution">
    <text evidence="5">The sequence shown here is derived from an EMBL/GenBank/DDBJ whole genome shotgun (WGS) entry which is preliminary data.</text>
</comment>
<dbReference type="InterPro" id="IPR016181">
    <property type="entry name" value="Acyl_CoA_acyltransferase"/>
</dbReference>
<evidence type="ECO:0000256" key="3">
    <source>
        <dbReference type="ARBA" id="ARBA00038502"/>
    </source>
</evidence>
<dbReference type="GO" id="GO:0005737">
    <property type="term" value="C:cytoplasm"/>
    <property type="evidence" value="ECO:0007669"/>
    <property type="project" value="TreeGrafter"/>
</dbReference>
<evidence type="ECO:0000313" key="5">
    <source>
        <dbReference type="EMBL" id="GEA60964.1"/>
    </source>
</evidence>
<dbReference type="EMBL" id="BJLH01000009">
    <property type="protein sequence ID" value="GEA60964.1"/>
    <property type="molecule type" value="Genomic_DNA"/>
</dbReference>
<protein>
    <recommendedName>
        <fullName evidence="4">N-acetyltransferase domain-containing protein</fullName>
    </recommendedName>
</protein>
<comment type="similarity">
    <text evidence="3">Belongs to the acetyltransferase family. RimJ subfamily.</text>
</comment>
<reference evidence="5 6" key="1">
    <citation type="submission" date="2019-06" db="EMBL/GenBank/DDBJ databases">
        <title>Whole genome shotgun sequence of Vibrio comitans NBRC 102076.</title>
        <authorList>
            <person name="Hosoyama A."/>
            <person name="Uohara A."/>
            <person name="Ohji S."/>
            <person name="Ichikawa N."/>
        </authorList>
    </citation>
    <scope>NUCLEOTIDE SEQUENCE [LARGE SCALE GENOMIC DNA]</scope>
    <source>
        <strain evidence="5 6">NBRC 102076</strain>
    </source>
</reference>
<gene>
    <name evidence="5" type="ORF">VCO01S_21570</name>
</gene>
<evidence type="ECO:0000256" key="2">
    <source>
        <dbReference type="ARBA" id="ARBA00023315"/>
    </source>
</evidence>
<organism evidence="5 6">
    <name type="scientific">Vibrio comitans NBRC 102076</name>
    <dbReference type="NCBI Taxonomy" id="1219078"/>
    <lineage>
        <taxon>Bacteria</taxon>
        <taxon>Pseudomonadati</taxon>
        <taxon>Pseudomonadota</taxon>
        <taxon>Gammaproteobacteria</taxon>
        <taxon>Vibrionales</taxon>
        <taxon>Vibrionaceae</taxon>
        <taxon>Vibrio</taxon>
    </lineage>
</organism>
<evidence type="ECO:0000256" key="1">
    <source>
        <dbReference type="ARBA" id="ARBA00022679"/>
    </source>
</evidence>
<dbReference type="PANTHER" id="PTHR43792:SF8">
    <property type="entry name" value="[RIBOSOMAL PROTEIN US5]-ALANINE N-ACETYLTRANSFERASE"/>
    <property type="match status" value="1"/>
</dbReference>
<dbReference type="SUPFAM" id="SSF55729">
    <property type="entry name" value="Acyl-CoA N-acyltransferases (Nat)"/>
    <property type="match status" value="1"/>
</dbReference>
<name>A0A4Y3IQ46_9VIBR</name>
<dbReference type="AlphaFoldDB" id="A0A4Y3IQ46"/>
<dbReference type="GO" id="GO:0008999">
    <property type="term" value="F:protein-N-terminal-alanine acetyltransferase activity"/>
    <property type="evidence" value="ECO:0007669"/>
    <property type="project" value="TreeGrafter"/>
</dbReference>